<gene>
    <name evidence="6" type="ORF">DASB73_038940</name>
</gene>
<sequence>MEEDALTQMHRMVQPSINFNRSKFSELFVSAFSLHQSKAIVVYVKGMELILKQRTSAIDEVFLVYSHINGSKLSRKDVPITSLLKIELPQRYRKIQYLLRVYIMRSILLEDSAVIIPVDQLYKVAGKEDIGRIAVIDFVLTREKVTKDYMECLKFMYESLENPSSLKKHEKRHNATLKLIQTLKNMQPGIETLSDIQISMSNSISQTRSPSVTQYRSSMPSSCLNGIIHCTDIVKQIELFATATDDDIISWLDLMTTIVGSNSEQKNVKLSHALTNLGAHLKNRKIIVPIWQLAAKIEIESSKPSPFVVNKLKKFLLVVPHYPESDFSILGSLFTTCVKFTSEMSPRRQLSDKELSMYKDITLSFIAWKELTNALKSEDCGVNIIVHSAQLLVFMAGSIKELPESDETLDKLMKISLNKDFASLNLQVELHQSYYAIVGKCYDRDLIKNIAYQMEWSKEKCIALCMLAKSSDSLAESYKHCSELLNLKNSSSFMDIISTTLNELAFTDIADSLKVDISFSCSILTMSEITRPKTFNSPMEELRQAESNFISLQNLGCYKAALRYLKRAAFISRGLSSSPGIRILAYAQVVDDMRRKLNIKRDIVKECIDLDFDSSLVYDAHIQKSIDWYKSQITPPSNRQVVDFNEKYDCTLRELRDSKYNNLLTKPLFLSSYNNNSNTITNEQSLEDHRLNDYDNDGKKNLARKILHIINSTNSITNVSWFDKRDIAHKLQHLHILAAYLTAETIPKGSITLESYKNDLIDNNRSLYSPQTETKNTSYDEFKCPPGTVCVCVDVNDDAITLTRHEPDNKPMVIRFPIKLGPFEALEKLQSIIEKGFQFEDYIDDANKYWSHHLEVEGEMSLFLKQLEEEWIGDYDVFVNTMHSITEESKGNVALKEQLEPLLSAVEIELINLHAANGNMRAVNAMCRSVGMENIRLDVDKNISHASKPIYNHLILICDRTASQIPWESMQFLKDVSVTRAVSLRQVTEWIFSDKVSLECPRYIVNPDDNLPSTELQFEKELQRLGAKGLTGRVQKDEVLNQLKESTIFIYIGHGAGRKYLPSTIIRRSFKLRASVLLFGCNSLEVENCFYDNDTVTDYAVAGANCYLGTLWAVRDKDENRFTKELLKLIFQNRSMSQAMKMAKKACALAYLTSGAQVVYGLK</sequence>
<dbReference type="GO" id="GO:0006508">
    <property type="term" value="P:proteolysis"/>
    <property type="evidence" value="ECO:0007669"/>
    <property type="project" value="InterPro"/>
</dbReference>
<protein>
    <recommendedName>
        <fullName evidence="2">separase</fullName>
        <ecNumber evidence="2">3.4.22.49</ecNumber>
    </recommendedName>
</protein>
<evidence type="ECO:0000256" key="1">
    <source>
        <dbReference type="ARBA" id="ARBA00000451"/>
    </source>
</evidence>
<dbReference type="GO" id="GO:0005737">
    <property type="term" value="C:cytoplasm"/>
    <property type="evidence" value="ECO:0007669"/>
    <property type="project" value="TreeGrafter"/>
</dbReference>
<feature type="domain" description="Peptidase C50" evidence="5">
    <location>
        <begin position="998"/>
        <end position="1092"/>
    </location>
</feature>
<accession>A0AAV5RQM7</accession>
<dbReference type="GO" id="GO:0072686">
    <property type="term" value="C:mitotic spindle"/>
    <property type="evidence" value="ECO:0007669"/>
    <property type="project" value="TreeGrafter"/>
</dbReference>
<evidence type="ECO:0000313" key="7">
    <source>
        <dbReference type="Proteomes" id="UP001362899"/>
    </source>
</evidence>
<proteinExistence type="predicted"/>
<evidence type="ECO:0000256" key="3">
    <source>
        <dbReference type="ARBA" id="ARBA00022801"/>
    </source>
</evidence>
<dbReference type="InterPro" id="IPR030397">
    <property type="entry name" value="SEPARIN_core_dom"/>
</dbReference>
<evidence type="ECO:0000256" key="4">
    <source>
        <dbReference type="ARBA" id="ARBA00022829"/>
    </source>
</evidence>
<dbReference type="Pfam" id="PF03568">
    <property type="entry name" value="Separin_C"/>
    <property type="match status" value="1"/>
</dbReference>
<dbReference type="Proteomes" id="UP001362899">
    <property type="component" value="Unassembled WGS sequence"/>
</dbReference>
<dbReference type="GO" id="GO:0005634">
    <property type="term" value="C:nucleus"/>
    <property type="evidence" value="ECO:0007669"/>
    <property type="project" value="InterPro"/>
</dbReference>
<dbReference type="PANTHER" id="PTHR12792">
    <property type="entry name" value="EXTRA SPINDLE POLES 1-RELATED"/>
    <property type="match status" value="1"/>
</dbReference>
<dbReference type="InterPro" id="IPR005314">
    <property type="entry name" value="Peptidase_C50"/>
</dbReference>
<organism evidence="6 7">
    <name type="scientific">Starmerella bacillaris</name>
    <name type="common">Yeast</name>
    <name type="synonym">Candida zemplinina</name>
    <dbReference type="NCBI Taxonomy" id="1247836"/>
    <lineage>
        <taxon>Eukaryota</taxon>
        <taxon>Fungi</taxon>
        <taxon>Dikarya</taxon>
        <taxon>Ascomycota</taxon>
        <taxon>Saccharomycotina</taxon>
        <taxon>Dipodascomycetes</taxon>
        <taxon>Dipodascales</taxon>
        <taxon>Trichomonascaceae</taxon>
        <taxon>Starmerella</taxon>
    </lineage>
</organism>
<evidence type="ECO:0000256" key="2">
    <source>
        <dbReference type="ARBA" id="ARBA00012489"/>
    </source>
</evidence>
<evidence type="ECO:0000313" key="6">
    <source>
        <dbReference type="EMBL" id="GMM52931.1"/>
    </source>
</evidence>
<reference evidence="6 7" key="1">
    <citation type="journal article" date="2023" name="Elife">
        <title>Identification of key yeast species and microbe-microbe interactions impacting larval growth of Drosophila in the wild.</title>
        <authorList>
            <person name="Mure A."/>
            <person name="Sugiura Y."/>
            <person name="Maeda R."/>
            <person name="Honda K."/>
            <person name="Sakurai N."/>
            <person name="Takahashi Y."/>
            <person name="Watada M."/>
            <person name="Katoh T."/>
            <person name="Gotoh A."/>
            <person name="Gotoh Y."/>
            <person name="Taniguchi I."/>
            <person name="Nakamura K."/>
            <person name="Hayashi T."/>
            <person name="Katayama T."/>
            <person name="Uemura T."/>
            <person name="Hattori Y."/>
        </authorList>
    </citation>
    <scope>NUCLEOTIDE SEQUENCE [LARGE SCALE GENOMIC DNA]</scope>
    <source>
        <strain evidence="6 7">SB-73</strain>
    </source>
</reference>
<keyword evidence="3" id="KW-0378">Hydrolase</keyword>
<keyword evidence="7" id="KW-1185">Reference proteome</keyword>
<comment type="caution">
    <text evidence="6">The sequence shown here is derived from an EMBL/GenBank/DDBJ whole genome shotgun (WGS) entry which is preliminary data.</text>
</comment>
<dbReference type="EC" id="3.4.22.49" evidence="2"/>
<evidence type="ECO:0000259" key="5">
    <source>
        <dbReference type="PROSITE" id="PS51700"/>
    </source>
</evidence>
<keyword evidence="4" id="KW-0159">Chromosome partition</keyword>
<dbReference type="AlphaFoldDB" id="A0AAV5RQM7"/>
<dbReference type="EMBL" id="BTGC01000008">
    <property type="protein sequence ID" value="GMM52931.1"/>
    <property type="molecule type" value="Genomic_DNA"/>
</dbReference>
<comment type="catalytic activity">
    <reaction evidence="1">
        <text>All bonds known to be hydrolyzed by this endopeptidase have arginine in P1 and an acidic residue in P4. P6 is often occupied by an acidic residue or by a hydroxy-amino-acid residue, the phosphorylation of which enhances cleavage.</text>
        <dbReference type="EC" id="3.4.22.49"/>
    </reaction>
</comment>
<dbReference type="PROSITE" id="PS51700">
    <property type="entry name" value="SEPARIN"/>
    <property type="match status" value="1"/>
</dbReference>
<dbReference type="GO" id="GO:0051307">
    <property type="term" value="P:meiotic chromosome separation"/>
    <property type="evidence" value="ECO:0007669"/>
    <property type="project" value="TreeGrafter"/>
</dbReference>
<name>A0AAV5RQM7_STABA</name>
<dbReference type="PANTHER" id="PTHR12792:SF0">
    <property type="entry name" value="SEPARIN"/>
    <property type="match status" value="1"/>
</dbReference>
<dbReference type="GO" id="GO:0004197">
    <property type="term" value="F:cysteine-type endopeptidase activity"/>
    <property type="evidence" value="ECO:0007669"/>
    <property type="project" value="InterPro"/>
</dbReference>